<dbReference type="AlphaFoldDB" id="A0A4Z2CK27"/>
<gene>
    <name evidence="1" type="ORF">EWB00_001271</name>
</gene>
<accession>A0A4Z2CK27</accession>
<feature type="non-terminal residue" evidence="1">
    <location>
        <position position="1"/>
    </location>
</feature>
<reference evidence="1 2" key="1">
    <citation type="submission" date="2019-03" db="EMBL/GenBank/DDBJ databases">
        <title>An improved genome assembly of the fluke Schistosoma japonicum.</title>
        <authorList>
            <person name="Hu W."/>
            <person name="Luo F."/>
            <person name="Yin M."/>
            <person name="Mo X."/>
            <person name="Sun C."/>
            <person name="Wu Q."/>
            <person name="Zhu B."/>
            <person name="Xiang M."/>
            <person name="Wang J."/>
            <person name="Wang Y."/>
            <person name="Zhang T."/>
            <person name="Xu B."/>
            <person name="Zheng H."/>
            <person name="Feng Z."/>
        </authorList>
    </citation>
    <scope>NUCLEOTIDE SEQUENCE [LARGE SCALE GENOMIC DNA]</scope>
    <source>
        <strain evidence="1">HuSjv2</strain>
        <tissue evidence="1">Worms</tissue>
    </source>
</reference>
<dbReference type="EMBL" id="SKCS01001379">
    <property type="protein sequence ID" value="TNN04589.1"/>
    <property type="molecule type" value="Genomic_DNA"/>
</dbReference>
<sequence>GVWDDKYVRESYITSKMRLSYQRSTAPNPNVTLLPQKSAARIRATVRATEEETSGVLCIGGQTTARFQHATRAERMQEQVPHREKGAIKRCTVPASLTSQHGGKIGSNV</sequence>
<evidence type="ECO:0000313" key="1">
    <source>
        <dbReference type="EMBL" id="TNN04589.1"/>
    </source>
</evidence>
<dbReference type="Proteomes" id="UP000311919">
    <property type="component" value="Unassembled WGS sequence"/>
</dbReference>
<comment type="caution">
    <text evidence="1">The sequence shown here is derived from an EMBL/GenBank/DDBJ whole genome shotgun (WGS) entry which is preliminary data.</text>
</comment>
<proteinExistence type="predicted"/>
<name>A0A4Z2CK27_SCHJA</name>
<keyword evidence="2" id="KW-1185">Reference proteome</keyword>
<protein>
    <submittedName>
        <fullName evidence="1">Uncharacterized protein</fullName>
    </submittedName>
</protein>
<evidence type="ECO:0000313" key="2">
    <source>
        <dbReference type="Proteomes" id="UP000311919"/>
    </source>
</evidence>
<organism evidence="1 2">
    <name type="scientific">Schistosoma japonicum</name>
    <name type="common">Blood fluke</name>
    <dbReference type="NCBI Taxonomy" id="6182"/>
    <lineage>
        <taxon>Eukaryota</taxon>
        <taxon>Metazoa</taxon>
        <taxon>Spiralia</taxon>
        <taxon>Lophotrochozoa</taxon>
        <taxon>Platyhelminthes</taxon>
        <taxon>Trematoda</taxon>
        <taxon>Digenea</taxon>
        <taxon>Strigeidida</taxon>
        <taxon>Schistosomatoidea</taxon>
        <taxon>Schistosomatidae</taxon>
        <taxon>Schistosoma</taxon>
    </lineage>
</organism>